<reference evidence="2 3" key="1">
    <citation type="submission" date="2024-04" db="EMBL/GenBank/DDBJ databases">
        <title>draft genome sequnece of Paenibacillus filicis.</title>
        <authorList>
            <person name="Kim D.-U."/>
        </authorList>
    </citation>
    <scope>NUCLEOTIDE SEQUENCE [LARGE SCALE GENOMIC DNA]</scope>
    <source>
        <strain evidence="2 3">KACC14197</strain>
    </source>
</reference>
<gene>
    <name evidence="2" type="ORF">WMW72_35210</name>
</gene>
<name>A0ABU9DY08_9BACL</name>
<feature type="domain" description="Bro-N" evidence="1">
    <location>
        <begin position="1"/>
        <end position="105"/>
    </location>
</feature>
<sequence>MSNLQLFNFNNFGVRVIEKVNQPWFVLKDVCEVLALGNPSQVKTRLDDGVISNEVIHDALGREQQTTVINEDGLYDVILESRKPEARAFRKWVTRDVLPSIRKTGMYAANELLDNPDLLIQAATKLKEEREARRALEEKIEYDRPKLVFAEALEVSKDAILVADLAKILKQNGIDIGEKRLFEELRKNGYLIKSGSEYNMPTQRSMDLKIMEVQVRQRGSAGDGIKITRTPKVTGKGIGYFINKYKSTEGR</sequence>
<dbReference type="EMBL" id="JBBPCC010000046">
    <property type="protein sequence ID" value="MEK8133126.1"/>
    <property type="molecule type" value="Genomic_DNA"/>
</dbReference>
<proteinExistence type="predicted"/>
<dbReference type="PANTHER" id="PTHR36180:SF2">
    <property type="entry name" value="BRO FAMILY PROTEIN"/>
    <property type="match status" value="1"/>
</dbReference>
<organism evidence="2 3">
    <name type="scientific">Paenibacillus filicis</name>
    <dbReference type="NCBI Taxonomy" id="669464"/>
    <lineage>
        <taxon>Bacteria</taxon>
        <taxon>Bacillati</taxon>
        <taxon>Bacillota</taxon>
        <taxon>Bacilli</taxon>
        <taxon>Bacillales</taxon>
        <taxon>Paenibacillaceae</taxon>
        <taxon>Paenibacillus</taxon>
    </lineage>
</organism>
<evidence type="ECO:0000313" key="3">
    <source>
        <dbReference type="Proteomes" id="UP001469365"/>
    </source>
</evidence>
<protein>
    <submittedName>
        <fullName evidence="2">Phage antirepressor KilAC domain-containing protein</fullName>
    </submittedName>
</protein>
<dbReference type="InterPro" id="IPR005039">
    <property type="entry name" value="Ant_C"/>
</dbReference>
<dbReference type="RefSeq" id="WP_341420256.1">
    <property type="nucleotide sequence ID" value="NZ_JBBPCC010000046.1"/>
</dbReference>
<dbReference type="Pfam" id="PF03374">
    <property type="entry name" value="ANT"/>
    <property type="match status" value="1"/>
</dbReference>
<dbReference type="InterPro" id="IPR003497">
    <property type="entry name" value="BRO_N_domain"/>
</dbReference>
<keyword evidence="3" id="KW-1185">Reference proteome</keyword>
<comment type="caution">
    <text evidence="2">The sequence shown here is derived from an EMBL/GenBank/DDBJ whole genome shotgun (WGS) entry which is preliminary data.</text>
</comment>
<accession>A0ABU9DY08</accession>
<dbReference type="Pfam" id="PF02498">
    <property type="entry name" value="Bro-N"/>
    <property type="match status" value="1"/>
</dbReference>
<dbReference type="PANTHER" id="PTHR36180">
    <property type="entry name" value="DNA-BINDING PROTEIN-RELATED-RELATED"/>
    <property type="match status" value="1"/>
</dbReference>
<dbReference type="PROSITE" id="PS51750">
    <property type="entry name" value="BRO_N"/>
    <property type="match status" value="1"/>
</dbReference>
<evidence type="ECO:0000313" key="2">
    <source>
        <dbReference type="EMBL" id="MEK8133126.1"/>
    </source>
</evidence>
<evidence type="ECO:0000259" key="1">
    <source>
        <dbReference type="PROSITE" id="PS51750"/>
    </source>
</evidence>
<dbReference type="Proteomes" id="UP001469365">
    <property type="component" value="Unassembled WGS sequence"/>
</dbReference>
<dbReference type="SMART" id="SM01040">
    <property type="entry name" value="Bro-N"/>
    <property type="match status" value="1"/>
</dbReference>